<reference evidence="2 3" key="1">
    <citation type="submission" date="2024-09" db="EMBL/GenBank/DDBJ databases">
        <title>Chromosome-scale assembly of Riccia sorocarpa.</title>
        <authorList>
            <person name="Paukszto L."/>
        </authorList>
    </citation>
    <scope>NUCLEOTIDE SEQUENCE [LARGE SCALE GENOMIC DNA]</scope>
    <source>
        <strain evidence="2">LP-2024</strain>
        <tissue evidence="2">Aerial parts of the thallus</tissue>
    </source>
</reference>
<sequence length="456" mass="50836">MARVKQTARKVPVPKPGERIVVDASEVTFCDGQARTGQVTLQRFPNSSAQEQPSSSNQQQMTQRAATTWPRPSDFSLEKIDVHTEEHLEGWVVDYMKRARLSTPEIILKLKVVENEKEKTKEMGIVCHSFRKEDGLLEVWWEYLKNKSLRKSILPMTKLDTYQLTVKDGGGLRDFGLEEEEGDISPEDFSSAVLDVRMDLGSTLQSDATQKEASTSSRSPERKQDAPPPKKQKKPAVRIEEPEGSKKKKNSSVATTQQISIDTSSAKTQTALRPETSKRKKTAEIPATRTISISTSSGNTQEAVQPDTSKKKKKVEPRIPAVLDNVPTGPVEGATPEICTEVIAVKQTSSSRESDLQIATVDANPGHGTKRKAQVKLEKAKGFQPESAIVGQDQDANVSIFLDPNNNDQIRKEWEDLQQWFPLKNQLVWCHIAQLTDPLSTMVYRPCSLKHVGNIQ</sequence>
<evidence type="ECO:0000256" key="1">
    <source>
        <dbReference type="SAM" id="MobiDB-lite"/>
    </source>
</evidence>
<keyword evidence="3" id="KW-1185">Reference proteome</keyword>
<feature type="region of interest" description="Disordered" evidence="1">
    <location>
        <begin position="44"/>
        <end position="70"/>
    </location>
</feature>
<proteinExistence type="predicted"/>
<dbReference type="EMBL" id="JBJQOH010000002">
    <property type="protein sequence ID" value="KAL3697546.1"/>
    <property type="molecule type" value="Genomic_DNA"/>
</dbReference>
<accession>A0ABD3I2R1</accession>
<feature type="compositionally biased region" description="Polar residues" evidence="1">
    <location>
        <begin position="251"/>
        <end position="271"/>
    </location>
</feature>
<name>A0ABD3I2R1_9MARC</name>
<protein>
    <submittedName>
        <fullName evidence="2">Uncharacterized protein</fullName>
    </submittedName>
</protein>
<gene>
    <name evidence="2" type="ORF">R1sor_011622</name>
</gene>
<feature type="compositionally biased region" description="Polar residues" evidence="1">
    <location>
        <begin position="202"/>
        <end position="218"/>
    </location>
</feature>
<dbReference type="Proteomes" id="UP001633002">
    <property type="component" value="Unassembled WGS sequence"/>
</dbReference>
<evidence type="ECO:0000313" key="3">
    <source>
        <dbReference type="Proteomes" id="UP001633002"/>
    </source>
</evidence>
<feature type="compositionally biased region" description="Polar residues" evidence="1">
    <location>
        <begin position="289"/>
        <end position="307"/>
    </location>
</feature>
<organism evidence="2 3">
    <name type="scientific">Riccia sorocarpa</name>
    <dbReference type="NCBI Taxonomy" id="122646"/>
    <lineage>
        <taxon>Eukaryota</taxon>
        <taxon>Viridiplantae</taxon>
        <taxon>Streptophyta</taxon>
        <taxon>Embryophyta</taxon>
        <taxon>Marchantiophyta</taxon>
        <taxon>Marchantiopsida</taxon>
        <taxon>Marchantiidae</taxon>
        <taxon>Marchantiales</taxon>
        <taxon>Ricciaceae</taxon>
        <taxon>Riccia</taxon>
    </lineage>
</organism>
<feature type="region of interest" description="Disordered" evidence="1">
    <location>
        <begin position="202"/>
        <end position="315"/>
    </location>
</feature>
<comment type="caution">
    <text evidence="2">The sequence shown here is derived from an EMBL/GenBank/DDBJ whole genome shotgun (WGS) entry which is preliminary data.</text>
</comment>
<evidence type="ECO:0000313" key="2">
    <source>
        <dbReference type="EMBL" id="KAL3697546.1"/>
    </source>
</evidence>
<dbReference type="AlphaFoldDB" id="A0ABD3I2R1"/>
<feature type="compositionally biased region" description="Polar residues" evidence="1">
    <location>
        <begin position="44"/>
        <end position="66"/>
    </location>
</feature>